<evidence type="ECO:0000256" key="1">
    <source>
        <dbReference type="SAM" id="Phobius"/>
    </source>
</evidence>
<dbReference type="Proteomes" id="UP000050331">
    <property type="component" value="Chromosome"/>
</dbReference>
<dbReference type="AlphaFoldDB" id="A0A0U4GCD5"/>
<feature type="transmembrane region" description="Helical" evidence="1">
    <location>
        <begin position="7"/>
        <end position="27"/>
    </location>
</feature>
<evidence type="ECO:0000313" key="2">
    <source>
        <dbReference type="EMBL" id="ALX50394.1"/>
    </source>
</evidence>
<sequence length="79" mass="9325">MSLSKKVLFVLFNVVYFTFDWIVLPYVPNPILFGWIPLQMFLLFTLPLMAATVWGLYFNNFFNTQKHVKYNTDGKEPAQ</sequence>
<keyword evidence="1" id="KW-1133">Transmembrane helix</keyword>
<dbReference type="OrthoDB" id="1937637at2"/>
<protein>
    <recommendedName>
        <fullName evidence="4">DUF3311 domain-containing protein</fullName>
    </recommendedName>
</protein>
<name>A0A0U4GCD5_9BACI</name>
<dbReference type="KEGG" id="lao:AOX59_18510"/>
<keyword evidence="1" id="KW-0812">Transmembrane</keyword>
<gene>
    <name evidence="2" type="ORF">AOX59_18510</name>
</gene>
<proteinExistence type="predicted"/>
<accession>A0A0U4GCD5</accession>
<keyword evidence="1" id="KW-0472">Membrane</keyword>
<evidence type="ECO:0008006" key="4">
    <source>
        <dbReference type="Google" id="ProtNLM"/>
    </source>
</evidence>
<dbReference type="RefSeq" id="WP_068447863.1">
    <property type="nucleotide sequence ID" value="NZ_CP013862.1"/>
</dbReference>
<reference evidence="2 3" key="1">
    <citation type="submission" date="2016-01" db="EMBL/GenBank/DDBJ databases">
        <title>Complete genome sequence of strain Lentibacillus amyloliquefaciens LAM0015T isolated from saline sediment.</title>
        <authorList>
            <person name="Wang J.-L."/>
            <person name="He M.-X."/>
        </authorList>
    </citation>
    <scope>NUCLEOTIDE SEQUENCE [LARGE SCALE GENOMIC DNA]</scope>
    <source>
        <strain evidence="2 3">LAM0015</strain>
    </source>
</reference>
<evidence type="ECO:0000313" key="3">
    <source>
        <dbReference type="Proteomes" id="UP000050331"/>
    </source>
</evidence>
<organism evidence="2 3">
    <name type="scientific">Lentibacillus amyloliquefaciens</name>
    <dbReference type="NCBI Taxonomy" id="1472767"/>
    <lineage>
        <taxon>Bacteria</taxon>
        <taxon>Bacillati</taxon>
        <taxon>Bacillota</taxon>
        <taxon>Bacilli</taxon>
        <taxon>Bacillales</taxon>
        <taxon>Bacillaceae</taxon>
        <taxon>Lentibacillus</taxon>
    </lineage>
</organism>
<feature type="transmembrane region" description="Helical" evidence="1">
    <location>
        <begin position="33"/>
        <end position="57"/>
    </location>
</feature>
<keyword evidence="3" id="KW-1185">Reference proteome</keyword>
<dbReference type="STRING" id="1472767.AOX59_18510"/>
<dbReference type="EMBL" id="CP013862">
    <property type="protein sequence ID" value="ALX50394.1"/>
    <property type="molecule type" value="Genomic_DNA"/>
</dbReference>